<keyword evidence="2" id="KW-0732">Signal</keyword>
<feature type="signal peptide" evidence="2">
    <location>
        <begin position="1"/>
        <end position="19"/>
    </location>
</feature>
<comment type="caution">
    <text evidence="3">The sequence shown here is derived from an EMBL/GenBank/DDBJ whole genome shotgun (WGS) entry which is preliminary data.</text>
</comment>
<protein>
    <submittedName>
        <fullName evidence="3">Uncharacterized protein</fullName>
    </submittedName>
</protein>
<proteinExistence type="predicted"/>
<dbReference type="Proteomes" id="UP001244207">
    <property type="component" value="Unassembled WGS sequence"/>
</dbReference>
<name>A0AAD8XK67_GLOAC</name>
<feature type="chain" id="PRO_5041930429" evidence="2">
    <location>
        <begin position="20"/>
        <end position="291"/>
    </location>
</feature>
<evidence type="ECO:0000313" key="3">
    <source>
        <dbReference type="EMBL" id="KAK1728881.1"/>
    </source>
</evidence>
<keyword evidence="4" id="KW-1185">Reference proteome</keyword>
<dbReference type="AlphaFoldDB" id="A0AAD8XK67"/>
<evidence type="ECO:0000256" key="2">
    <source>
        <dbReference type="SAM" id="SignalP"/>
    </source>
</evidence>
<dbReference type="EMBL" id="JAHMHS010000014">
    <property type="protein sequence ID" value="KAK1728881.1"/>
    <property type="molecule type" value="Genomic_DNA"/>
</dbReference>
<dbReference type="RefSeq" id="XP_060368936.1">
    <property type="nucleotide sequence ID" value="XM_060513654.1"/>
</dbReference>
<feature type="region of interest" description="Disordered" evidence="1">
    <location>
        <begin position="217"/>
        <end position="240"/>
    </location>
</feature>
<evidence type="ECO:0000256" key="1">
    <source>
        <dbReference type="SAM" id="MobiDB-lite"/>
    </source>
</evidence>
<gene>
    <name evidence="3" type="ORF">BDZ83DRAFT_748689</name>
</gene>
<dbReference type="GeneID" id="85397552"/>
<sequence length="291" mass="29677">MKTPSILSAVSAMWALTNAQTIATSTSSVNAPRVTSSARPFFIYDTHPTGSLEASIVAYERETATYQVVCPTADAACQKEGYWPANITHIEGSSWAGSNTATSGIVKYWDCRLGSGSRPVISDQYGRCHVSTSTPSLSTGTMDEELAVNTCFVEARSVVVAITAGLEKVEAVHRILTESEYVGAWEASSLMSMMSSRSATGTCSPFTFTSPSPYTGSLATESSSSSLPAETGAATNTGTDAVTGTGLATGAASGTATGTAATGAASGAATSVASSMLMLLGAAFVGCGTLW</sequence>
<evidence type="ECO:0000313" key="4">
    <source>
        <dbReference type="Proteomes" id="UP001244207"/>
    </source>
</evidence>
<organism evidence="3 4">
    <name type="scientific">Glomerella acutata</name>
    <name type="common">Colletotrichum acutatum</name>
    <dbReference type="NCBI Taxonomy" id="27357"/>
    <lineage>
        <taxon>Eukaryota</taxon>
        <taxon>Fungi</taxon>
        <taxon>Dikarya</taxon>
        <taxon>Ascomycota</taxon>
        <taxon>Pezizomycotina</taxon>
        <taxon>Sordariomycetes</taxon>
        <taxon>Hypocreomycetidae</taxon>
        <taxon>Glomerellales</taxon>
        <taxon>Glomerellaceae</taxon>
        <taxon>Colletotrichum</taxon>
        <taxon>Colletotrichum acutatum species complex</taxon>
    </lineage>
</organism>
<reference evidence="3" key="1">
    <citation type="submission" date="2021-12" db="EMBL/GenBank/DDBJ databases">
        <title>Comparative genomics, transcriptomics and evolutionary studies reveal genomic signatures of adaptation to plant cell wall in hemibiotrophic fungi.</title>
        <authorList>
            <consortium name="DOE Joint Genome Institute"/>
            <person name="Baroncelli R."/>
            <person name="Diaz J.F."/>
            <person name="Benocci T."/>
            <person name="Peng M."/>
            <person name="Battaglia E."/>
            <person name="Haridas S."/>
            <person name="Andreopoulos W."/>
            <person name="Labutti K."/>
            <person name="Pangilinan J."/>
            <person name="Floch G.L."/>
            <person name="Makela M.R."/>
            <person name="Henrissat B."/>
            <person name="Grigoriev I.V."/>
            <person name="Crouch J.A."/>
            <person name="De Vries R.P."/>
            <person name="Sukno S.A."/>
            <person name="Thon M.R."/>
        </authorList>
    </citation>
    <scope>NUCLEOTIDE SEQUENCE</scope>
    <source>
        <strain evidence="3">CBS 112980</strain>
    </source>
</reference>
<accession>A0AAD8XK67</accession>